<feature type="signal peptide" evidence="1">
    <location>
        <begin position="1"/>
        <end position="30"/>
    </location>
</feature>
<accession>A0AAV3X3Q9</accession>
<reference evidence="2" key="1">
    <citation type="submission" date="2019-10" db="EMBL/GenBank/DDBJ databases">
        <title>Draft genome sequece of Microseira wollei NIES-4236.</title>
        <authorList>
            <person name="Yamaguchi H."/>
            <person name="Suzuki S."/>
            <person name="Kawachi M."/>
        </authorList>
    </citation>
    <scope>NUCLEOTIDE SEQUENCE</scope>
    <source>
        <strain evidence="2">NIES-4236</strain>
    </source>
</reference>
<evidence type="ECO:0000313" key="3">
    <source>
        <dbReference type="Proteomes" id="UP001050975"/>
    </source>
</evidence>
<keyword evidence="1" id="KW-0732">Signal</keyword>
<name>A0AAV3X3Q9_9CYAN</name>
<feature type="chain" id="PRO_5043528484" description="PEP-CTERM protein-sorting domain-containing protein" evidence="1">
    <location>
        <begin position="31"/>
        <end position="260"/>
    </location>
</feature>
<dbReference type="RefSeq" id="WP_226576736.1">
    <property type="nucleotide sequence ID" value="NZ_BLAY01000016.1"/>
</dbReference>
<dbReference type="InterPro" id="IPR013424">
    <property type="entry name" value="Ice-binding_C"/>
</dbReference>
<proteinExistence type="predicted"/>
<dbReference type="NCBIfam" id="TIGR02595">
    <property type="entry name" value="PEP_CTERM"/>
    <property type="match status" value="1"/>
</dbReference>
<evidence type="ECO:0008006" key="4">
    <source>
        <dbReference type="Google" id="ProtNLM"/>
    </source>
</evidence>
<dbReference type="AlphaFoldDB" id="A0AAV3X3Q9"/>
<evidence type="ECO:0000256" key="1">
    <source>
        <dbReference type="SAM" id="SignalP"/>
    </source>
</evidence>
<keyword evidence="3" id="KW-1185">Reference proteome</keyword>
<evidence type="ECO:0000313" key="2">
    <source>
        <dbReference type="EMBL" id="GET36663.1"/>
    </source>
</evidence>
<organism evidence="2 3">
    <name type="scientific">Microseira wollei NIES-4236</name>
    <dbReference type="NCBI Taxonomy" id="2530354"/>
    <lineage>
        <taxon>Bacteria</taxon>
        <taxon>Bacillati</taxon>
        <taxon>Cyanobacteriota</taxon>
        <taxon>Cyanophyceae</taxon>
        <taxon>Oscillatoriophycideae</taxon>
        <taxon>Aerosakkonematales</taxon>
        <taxon>Aerosakkonemataceae</taxon>
        <taxon>Microseira</taxon>
    </lineage>
</organism>
<dbReference type="Proteomes" id="UP001050975">
    <property type="component" value="Unassembled WGS sequence"/>
</dbReference>
<protein>
    <recommendedName>
        <fullName evidence="4">PEP-CTERM protein-sorting domain-containing protein</fullName>
    </recommendedName>
</protein>
<gene>
    <name evidence="2" type="ORF">MiSe_14150</name>
</gene>
<sequence>MSYSMKAKLMIAVTSATVLGMSAFMEPAAAQRVTSGNTYFNTGTDQESVIAKFSLIATGEDGQCTFDAVTESPTTCLFTGAIQNYTLGSGSLRDVDRKIRVDSEGNYISGVFNAREVLPGVGNLKADINRNNSPAIFAGREFIQYSIVAPAGSNQNTLVYGLDFLNPNFSIQNAFRPADLKLPVDFDKDAAIKSLSYILDNNLLGLTEGIGIGGSLNQIVLREKFEQGVPVASLPEPSFTLGLLAVLGAGSLLKRKIKQS</sequence>
<comment type="caution">
    <text evidence="2">The sequence shown here is derived from an EMBL/GenBank/DDBJ whole genome shotgun (WGS) entry which is preliminary data.</text>
</comment>
<dbReference type="EMBL" id="BLAY01000016">
    <property type="protein sequence ID" value="GET36663.1"/>
    <property type="molecule type" value="Genomic_DNA"/>
</dbReference>